<dbReference type="Proteomes" id="UP001214576">
    <property type="component" value="Unassembled WGS sequence"/>
</dbReference>
<reference evidence="1" key="1">
    <citation type="submission" date="2022-03" db="EMBL/GenBank/DDBJ databases">
        <title>Genomic analyses of argali, domestic sheep and their hybrids provide insights into chromosomal evolution, heterosis and genetic basis of agronomic traits.</title>
        <authorList>
            <person name="Li M."/>
        </authorList>
    </citation>
    <scope>NUCLEOTIDE SEQUENCE</scope>
    <source>
        <strain evidence="1">CAU-MHL-2022a</strain>
        <tissue evidence="1">Skin</tissue>
    </source>
</reference>
<protein>
    <submittedName>
        <fullName evidence="1">Uncharacterized protein</fullName>
    </submittedName>
</protein>
<evidence type="ECO:0000313" key="2">
    <source>
        <dbReference type="Proteomes" id="UP001214576"/>
    </source>
</evidence>
<accession>A0AAD4TUM5</accession>
<organism evidence="1 2">
    <name type="scientific">Ovis ammon polii</name>
    <dbReference type="NCBI Taxonomy" id="230172"/>
    <lineage>
        <taxon>Eukaryota</taxon>
        <taxon>Metazoa</taxon>
        <taxon>Chordata</taxon>
        <taxon>Craniata</taxon>
        <taxon>Vertebrata</taxon>
        <taxon>Euteleostomi</taxon>
        <taxon>Mammalia</taxon>
        <taxon>Eutheria</taxon>
        <taxon>Laurasiatheria</taxon>
        <taxon>Artiodactyla</taxon>
        <taxon>Ruminantia</taxon>
        <taxon>Pecora</taxon>
        <taxon>Bovidae</taxon>
        <taxon>Caprinae</taxon>
        <taxon>Ovis</taxon>
    </lineage>
</organism>
<comment type="caution">
    <text evidence="1">The sequence shown here is derived from an EMBL/GenBank/DDBJ whole genome shotgun (WGS) entry which is preliminary data.</text>
</comment>
<sequence>MAVKATRSGHGSACQSCKLRLAGVLGSRQTCGQIDNAAARVPRTPPVPAQNKKTGGQRLHQILIITQTHTDDWDINVSSSAFRSSDGSHDRNSTVPQACNFMSGCASHISYEHKELLEFSVSTMNTFIINKRYSPRPARDPCRSPGFCSDLPDLGEGLRDGARVSLSLRAVTACGVDVALFQKACSVIRLRGPG</sequence>
<dbReference type="AlphaFoldDB" id="A0AAD4TUM5"/>
<name>A0AAD4TUM5_OVIAM</name>
<proteinExistence type="predicted"/>
<dbReference type="EMBL" id="JAKZEL010000021">
    <property type="protein sequence ID" value="KAI4532635.1"/>
    <property type="molecule type" value="Genomic_DNA"/>
</dbReference>
<evidence type="ECO:0000313" key="1">
    <source>
        <dbReference type="EMBL" id="KAI4532635.1"/>
    </source>
</evidence>
<keyword evidence="2" id="KW-1185">Reference proteome</keyword>
<gene>
    <name evidence="1" type="ORF">MG293_017043</name>
</gene>